<dbReference type="EMBL" id="JDSQ01000002">
    <property type="protein sequence ID" value="EWS79265.1"/>
    <property type="molecule type" value="Genomic_DNA"/>
</dbReference>
<dbReference type="Proteomes" id="UP000020406">
    <property type="component" value="Unassembled WGS sequence"/>
</dbReference>
<reference evidence="1 2" key="1">
    <citation type="journal article" date="2014" name="Genome Announc.">
        <title>Draft Genome Sequence of Xylella fastidiosa Pear Leaf Scorch Strain in Taiwan.</title>
        <authorList>
            <person name="Su C.C."/>
            <person name="Deng W.L."/>
            <person name="Jan F.J."/>
            <person name="Chang C.J."/>
            <person name="Huang H."/>
            <person name="Chen J."/>
        </authorList>
    </citation>
    <scope>NUCLEOTIDE SEQUENCE [LARGE SCALE GENOMIC DNA]</scope>
    <source>
        <strain evidence="1 2">PLS229</strain>
    </source>
</reference>
<gene>
    <name evidence="1" type="ORF">AF72_01810</name>
</gene>
<dbReference type="STRING" id="1444770.AF72_01810"/>
<accession>Z9JLH3</accession>
<sequence>MEDWVSRLPTAVTVLEDLCALTSMQAPLIAFYLFQVLTGDGRSLIE</sequence>
<evidence type="ECO:0000313" key="1">
    <source>
        <dbReference type="EMBL" id="EWS79265.1"/>
    </source>
</evidence>
<organism evidence="1 2">
    <name type="scientific">Xylella taiwanensis</name>
    <dbReference type="NCBI Taxonomy" id="1444770"/>
    <lineage>
        <taxon>Bacteria</taxon>
        <taxon>Pseudomonadati</taxon>
        <taxon>Pseudomonadota</taxon>
        <taxon>Gammaproteobacteria</taxon>
        <taxon>Lysobacterales</taxon>
        <taxon>Lysobacteraceae</taxon>
        <taxon>Xylella</taxon>
    </lineage>
</organism>
<name>Z9JLH3_9GAMM</name>
<dbReference type="AlphaFoldDB" id="Z9JLH3"/>
<evidence type="ECO:0000313" key="2">
    <source>
        <dbReference type="Proteomes" id="UP000020406"/>
    </source>
</evidence>
<protein>
    <submittedName>
        <fullName evidence="1">Uncharacterized protein</fullName>
    </submittedName>
</protein>
<dbReference type="PATRIC" id="fig|1444770.3.peg.436"/>
<comment type="caution">
    <text evidence="1">The sequence shown here is derived from an EMBL/GenBank/DDBJ whole genome shotgun (WGS) entry which is preliminary data.</text>
</comment>
<proteinExistence type="predicted"/>